<dbReference type="Proteomes" id="UP000760494">
    <property type="component" value="Unassembled WGS sequence"/>
</dbReference>
<sequence>MADIFSAGIYVFIFRSLFICYNKIYLTDSTKKEDKFYTIALTIADKIPNLLEICQALYIYSLLTGNNMQDLSRDLKVLKV</sequence>
<reference evidence="2" key="1">
    <citation type="submission" date="2019-05" db="EMBL/GenBank/DDBJ databases">
        <authorList>
            <person name="Piombo E."/>
        </authorList>
    </citation>
    <scope>NUCLEOTIDE SEQUENCE</scope>
    <source>
        <strain evidence="2">C2S</strain>
    </source>
</reference>
<keyword evidence="1" id="KW-1133">Transmembrane helix</keyword>
<organism evidence="2 3">
    <name type="scientific">Fusarium fujikuroi</name>
    <name type="common">Bakanae and foot rot disease fungus</name>
    <name type="synonym">Gibberella fujikuroi</name>
    <dbReference type="NCBI Taxonomy" id="5127"/>
    <lineage>
        <taxon>Eukaryota</taxon>
        <taxon>Fungi</taxon>
        <taxon>Dikarya</taxon>
        <taxon>Ascomycota</taxon>
        <taxon>Pezizomycotina</taxon>
        <taxon>Sordariomycetes</taxon>
        <taxon>Hypocreomycetidae</taxon>
        <taxon>Hypocreales</taxon>
        <taxon>Nectriaceae</taxon>
        <taxon>Fusarium</taxon>
        <taxon>Fusarium fujikuroi species complex</taxon>
    </lineage>
</organism>
<evidence type="ECO:0000256" key="1">
    <source>
        <dbReference type="SAM" id="Phobius"/>
    </source>
</evidence>
<dbReference type="AlphaFoldDB" id="A0A9Q9U5X4"/>
<comment type="caution">
    <text evidence="2">The sequence shown here is derived from an EMBL/GenBank/DDBJ whole genome shotgun (WGS) entry which is preliminary data.</text>
</comment>
<evidence type="ECO:0000313" key="3">
    <source>
        <dbReference type="Proteomes" id="UP000760494"/>
    </source>
</evidence>
<name>A0A9Q9U5X4_FUSFU</name>
<proteinExistence type="predicted"/>
<keyword evidence="1" id="KW-0472">Membrane</keyword>
<gene>
    <name evidence="2" type="ORF">C2S_14134</name>
</gene>
<feature type="transmembrane region" description="Helical" evidence="1">
    <location>
        <begin position="6"/>
        <end position="26"/>
    </location>
</feature>
<accession>A0A9Q9U5X4</accession>
<evidence type="ECO:0000313" key="2">
    <source>
        <dbReference type="EMBL" id="VTT59405.1"/>
    </source>
</evidence>
<protein>
    <submittedName>
        <fullName evidence="2">Uncharacterized protein</fullName>
    </submittedName>
</protein>
<dbReference type="EMBL" id="CABFJX010000030">
    <property type="protein sequence ID" value="VTT59405.1"/>
    <property type="molecule type" value="Genomic_DNA"/>
</dbReference>
<keyword evidence="1" id="KW-0812">Transmembrane</keyword>